<evidence type="ECO:0008006" key="3">
    <source>
        <dbReference type="Google" id="ProtNLM"/>
    </source>
</evidence>
<dbReference type="OrthoDB" id="10623715at2759"/>
<dbReference type="Gene3D" id="1.25.40.10">
    <property type="entry name" value="Tetratricopeptide repeat domain"/>
    <property type="match status" value="1"/>
</dbReference>
<dbReference type="EMBL" id="MU001856">
    <property type="protein sequence ID" value="KAF2795536.1"/>
    <property type="molecule type" value="Genomic_DNA"/>
</dbReference>
<reference evidence="1" key="1">
    <citation type="journal article" date="2020" name="Stud. Mycol.">
        <title>101 Dothideomycetes genomes: a test case for predicting lifestyles and emergence of pathogens.</title>
        <authorList>
            <person name="Haridas S."/>
            <person name="Albert R."/>
            <person name="Binder M."/>
            <person name="Bloem J."/>
            <person name="Labutti K."/>
            <person name="Salamov A."/>
            <person name="Andreopoulos B."/>
            <person name="Baker S."/>
            <person name="Barry K."/>
            <person name="Bills G."/>
            <person name="Bluhm B."/>
            <person name="Cannon C."/>
            <person name="Castanera R."/>
            <person name="Culley D."/>
            <person name="Daum C."/>
            <person name="Ezra D."/>
            <person name="Gonzalez J."/>
            <person name="Henrissat B."/>
            <person name="Kuo A."/>
            <person name="Liang C."/>
            <person name="Lipzen A."/>
            <person name="Lutzoni F."/>
            <person name="Magnuson J."/>
            <person name="Mondo S."/>
            <person name="Nolan M."/>
            <person name="Ohm R."/>
            <person name="Pangilinan J."/>
            <person name="Park H.-J."/>
            <person name="Ramirez L."/>
            <person name="Alfaro M."/>
            <person name="Sun H."/>
            <person name="Tritt A."/>
            <person name="Yoshinaga Y."/>
            <person name="Zwiers L.-H."/>
            <person name="Turgeon B."/>
            <person name="Goodwin S."/>
            <person name="Spatafora J."/>
            <person name="Crous P."/>
            <person name="Grigoriev I."/>
        </authorList>
    </citation>
    <scope>NUCLEOTIDE SEQUENCE</scope>
    <source>
        <strain evidence="1">CBS 109.77</strain>
    </source>
</reference>
<name>A0A6A6XGF8_9PLEO</name>
<dbReference type="InterPro" id="IPR011990">
    <property type="entry name" value="TPR-like_helical_dom_sf"/>
</dbReference>
<sequence length="362" mass="40048">MASRDNEALTAARPAIGPVIQSLGLRLKRAFTNPIPTPPPAETISESELSRVIFIAAGAESRVHHGTDYRNTSERIMADLNAAKAELENAVQKFKPQFSTNRGVQNEQDIAFFTLARINSKLGNYDEAERIYKTLCPPISSCAPVSQRTVHTTGDTQAHEMEIMLAYLVFLANTARHLEFAESLGDHLLSTKTYWSAEDKCRVRLALVEIYNTQSNFALASERLRLIEALNPPVLFHIQISVSFYLNRAVSLAGLGQQSSSRQNFVTALVRSAVVLGMWHSTTLSVLYSYGKALKKWGAYEAAASLLGECCLGNYHRCGTLHPLSKRSYTELESKQAYLSIFLATPAPSPAMLRLCKHSWAP</sequence>
<gene>
    <name evidence="1" type="ORF">K505DRAFT_324009</name>
</gene>
<proteinExistence type="predicted"/>
<dbReference type="Proteomes" id="UP000799757">
    <property type="component" value="Unassembled WGS sequence"/>
</dbReference>
<evidence type="ECO:0000313" key="2">
    <source>
        <dbReference type="Proteomes" id="UP000799757"/>
    </source>
</evidence>
<dbReference type="AlphaFoldDB" id="A0A6A6XGF8"/>
<accession>A0A6A6XGF8</accession>
<evidence type="ECO:0000313" key="1">
    <source>
        <dbReference type="EMBL" id="KAF2795536.1"/>
    </source>
</evidence>
<organism evidence="1 2">
    <name type="scientific">Melanomma pulvis-pyrius CBS 109.77</name>
    <dbReference type="NCBI Taxonomy" id="1314802"/>
    <lineage>
        <taxon>Eukaryota</taxon>
        <taxon>Fungi</taxon>
        <taxon>Dikarya</taxon>
        <taxon>Ascomycota</taxon>
        <taxon>Pezizomycotina</taxon>
        <taxon>Dothideomycetes</taxon>
        <taxon>Pleosporomycetidae</taxon>
        <taxon>Pleosporales</taxon>
        <taxon>Melanommataceae</taxon>
        <taxon>Melanomma</taxon>
    </lineage>
</organism>
<protein>
    <recommendedName>
        <fullName evidence="3">TPR-like protein</fullName>
    </recommendedName>
</protein>
<keyword evidence="2" id="KW-1185">Reference proteome</keyword>